<proteinExistence type="predicted"/>
<sequence length="325" mass="35255">MRLIASFLILFICTELSAAQSNTSSVFRFLEVTPTARSAGLGGNHVGIFDADFSLMHVNPAYLNAGNTGSISASYINFLADANMGFSSGAYDLEHIGTLGLGIRFVGYGEFDQLDENGNDLGNFSANDIAITGAYSKSISPKFQAGAAVDYIHSSYANFRSSAISVSAGLLYQDSTSNFSAGIAIRNVGAQITTFEERREPLPLDVSVGISKKPEAFPFHLSFTLRQLNNWDLRTFGESEKPAPLDNLFRHMLFGAEADIGESMQVRLGYDHYLHEQTKTGQTFDLAGMAFGVGFNFKSMTFDVSRNSYSKLGGITRLSIKVALL</sequence>
<dbReference type="SUPFAM" id="SSF56935">
    <property type="entry name" value="Porins"/>
    <property type="match status" value="1"/>
</dbReference>
<dbReference type="RefSeq" id="WP_390298066.1">
    <property type="nucleotide sequence ID" value="NZ_JBHULI010000002.1"/>
</dbReference>
<dbReference type="NCBIfam" id="NF033709">
    <property type="entry name" value="PorV_fam"/>
    <property type="match status" value="1"/>
</dbReference>
<organism evidence="2 3">
    <name type="scientific">Gracilimonas halophila</name>
    <dbReference type="NCBI Taxonomy" id="1834464"/>
    <lineage>
        <taxon>Bacteria</taxon>
        <taxon>Pseudomonadati</taxon>
        <taxon>Balneolota</taxon>
        <taxon>Balneolia</taxon>
        <taxon>Balneolales</taxon>
        <taxon>Balneolaceae</taxon>
        <taxon>Gracilimonas</taxon>
    </lineage>
</organism>
<comment type="caution">
    <text evidence="2">The sequence shown here is derived from an EMBL/GenBank/DDBJ whole genome shotgun (WGS) entry which is preliminary data.</text>
</comment>
<feature type="signal peptide" evidence="1">
    <location>
        <begin position="1"/>
        <end position="18"/>
    </location>
</feature>
<keyword evidence="3" id="KW-1185">Reference proteome</keyword>
<evidence type="ECO:0000256" key="1">
    <source>
        <dbReference type="SAM" id="SignalP"/>
    </source>
</evidence>
<dbReference type="Proteomes" id="UP001597460">
    <property type="component" value="Unassembled WGS sequence"/>
</dbReference>
<gene>
    <name evidence="2" type="primary">porQ</name>
    <name evidence="2" type="ORF">ACFSVN_02425</name>
</gene>
<accession>A0ABW5JGY5</accession>
<dbReference type="NCBIfam" id="NF033711">
    <property type="entry name" value="T9SS_PorQ"/>
    <property type="match status" value="1"/>
</dbReference>
<name>A0ABW5JGY5_9BACT</name>
<evidence type="ECO:0000313" key="3">
    <source>
        <dbReference type="Proteomes" id="UP001597460"/>
    </source>
</evidence>
<evidence type="ECO:0000313" key="2">
    <source>
        <dbReference type="EMBL" id="MFD2531296.1"/>
    </source>
</evidence>
<feature type="chain" id="PRO_5045064906" evidence="1">
    <location>
        <begin position="19"/>
        <end position="325"/>
    </location>
</feature>
<protein>
    <submittedName>
        <fullName evidence="2">Type IX secretion system protein PorQ</fullName>
    </submittedName>
</protein>
<reference evidence="3" key="1">
    <citation type="journal article" date="2019" name="Int. J. Syst. Evol. Microbiol.">
        <title>The Global Catalogue of Microorganisms (GCM) 10K type strain sequencing project: providing services to taxonomists for standard genome sequencing and annotation.</title>
        <authorList>
            <consortium name="The Broad Institute Genomics Platform"/>
            <consortium name="The Broad Institute Genome Sequencing Center for Infectious Disease"/>
            <person name="Wu L."/>
            <person name="Ma J."/>
        </authorList>
    </citation>
    <scope>NUCLEOTIDE SEQUENCE [LARGE SCALE GENOMIC DNA]</scope>
    <source>
        <strain evidence="3">KCTC 52042</strain>
    </source>
</reference>
<keyword evidence="1" id="KW-0732">Signal</keyword>
<dbReference type="EMBL" id="JBHULI010000002">
    <property type="protein sequence ID" value="MFD2531296.1"/>
    <property type="molecule type" value="Genomic_DNA"/>
</dbReference>